<dbReference type="OrthoDB" id="3689637at2759"/>
<dbReference type="KEGG" id="bor:COCMIDRAFT_82909"/>
<protein>
    <submittedName>
        <fullName evidence="1">Uncharacterized protein</fullName>
    </submittedName>
</protein>
<evidence type="ECO:0000313" key="2">
    <source>
        <dbReference type="Proteomes" id="UP000054032"/>
    </source>
</evidence>
<accession>W6ZRH3</accession>
<dbReference type="GeneID" id="19126152"/>
<evidence type="ECO:0000313" key="1">
    <source>
        <dbReference type="EMBL" id="EUC50109.1"/>
    </source>
</evidence>
<gene>
    <name evidence="1" type="ORF">COCMIDRAFT_82909</name>
</gene>
<reference evidence="1 2" key="1">
    <citation type="journal article" date="2013" name="PLoS Genet.">
        <title>Comparative genome structure, secondary metabolite, and effector coding capacity across Cochliobolus pathogens.</title>
        <authorList>
            <person name="Condon B.J."/>
            <person name="Leng Y."/>
            <person name="Wu D."/>
            <person name="Bushley K.E."/>
            <person name="Ohm R.A."/>
            <person name="Otillar R."/>
            <person name="Martin J."/>
            <person name="Schackwitz W."/>
            <person name="Grimwood J."/>
            <person name="MohdZainudin N."/>
            <person name="Xue C."/>
            <person name="Wang R."/>
            <person name="Manning V.A."/>
            <person name="Dhillon B."/>
            <person name="Tu Z.J."/>
            <person name="Steffenson B.J."/>
            <person name="Salamov A."/>
            <person name="Sun H."/>
            <person name="Lowry S."/>
            <person name="LaButti K."/>
            <person name="Han J."/>
            <person name="Copeland A."/>
            <person name="Lindquist E."/>
            <person name="Barry K."/>
            <person name="Schmutz J."/>
            <person name="Baker S.E."/>
            <person name="Ciuffetti L.M."/>
            <person name="Grigoriev I.V."/>
            <person name="Zhong S."/>
            <person name="Turgeon B.G."/>
        </authorList>
    </citation>
    <scope>NUCLEOTIDE SEQUENCE [LARGE SCALE GENOMIC DNA]</scope>
    <source>
        <strain evidence="1 2">ATCC 44560</strain>
    </source>
</reference>
<dbReference type="HOGENOM" id="CLU_2830835_0_0_1"/>
<dbReference type="RefSeq" id="XP_007683476.1">
    <property type="nucleotide sequence ID" value="XM_007685286.1"/>
</dbReference>
<proteinExistence type="predicted"/>
<keyword evidence="2" id="KW-1185">Reference proteome</keyword>
<dbReference type="AlphaFoldDB" id="W6ZRH3"/>
<name>W6ZRH3_COCMI</name>
<sequence length="79" mass="8412">MGRAESGGFLGVGTCRSSSMNFLAAVINALAPGSTRLYCASRFRHLRSGKHNPMDPSPATASTFFSLRRVLSRPSSPLP</sequence>
<dbReference type="Proteomes" id="UP000054032">
    <property type="component" value="Unassembled WGS sequence"/>
</dbReference>
<organism evidence="1 2">
    <name type="scientific">Bipolaris oryzae ATCC 44560</name>
    <dbReference type="NCBI Taxonomy" id="930090"/>
    <lineage>
        <taxon>Eukaryota</taxon>
        <taxon>Fungi</taxon>
        <taxon>Dikarya</taxon>
        <taxon>Ascomycota</taxon>
        <taxon>Pezizomycotina</taxon>
        <taxon>Dothideomycetes</taxon>
        <taxon>Pleosporomycetidae</taxon>
        <taxon>Pleosporales</taxon>
        <taxon>Pleosporineae</taxon>
        <taxon>Pleosporaceae</taxon>
        <taxon>Bipolaris</taxon>
    </lineage>
</organism>
<dbReference type="EMBL" id="KI963926">
    <property type="protein sequence ID" value="EUC50109.1"/>
    <property type="molecule type" value="Genomic_DNA"/>
</dbReference>